<feature type="compositionally biased region" description="Polar residues" evidence="1">
    <location>
        <begin position="95"/>
        <end position="110"/>
    </location>
</feature>
<evidence type="ECO:0000313" key="2">
    <source>
        <dbReference type="EMBL" id="KAG8180432.1"/>
    </source>
</evidence>
<sequence>MVMNTSSTNSQPKEVYHSDTYFLKSLLQVYKDTDSSSTRRADCKRNQLFTSPNPFLNTQELRTTKHFHPGELQEKTLQSNRPKSCLHREPASESAGDQISSNGRNLANSRQPPPHCLSESNLRIAPGVPRAISSAASLLLLRMQLMTTVGQP</sequence>
<proteinExistence type="predicted"/>
<evidence type="ECO:0000313" key="3">
    <source>
        <dbReference type="Proteomes" id="UP000827092"/>
    </source>
</evidence>
<accession>A0AAV6U783</accession>
<name>A0AAV6U783_9ARAC</name>
<keyword evidence="3" id="KW-1185">Reference proteome</keyword>
<feature type="compositionally biased region" description="Polar residues" evidence="1">
    <location>
        <begin position="47"/>
        <end position="61"/>
    </location>
</feature>
<dbReference type="Proteomes" id="UP000827092">
    <property type="component" value="Unassembled WGS sequence"/>
</dbReference>
<organism evidence="2 3">
    <name type="scientific">Oedothorax gibbosus</name>
    <dbReference type="NCBI Taxonomy" id="931172"/>
    <lineage>
        <taxon>Eukaryota</taxon>
        <taxon>Metazoa</taxon>
        <taxon>Ecdysozoa</taxon>
        <taxon>Arthropoda</taxon>
        <taxon>Chelicerata</taxon>
        <taxon>Arachnida</taxon>
        <taxon>Araneae</taxon>
        <taxon>Araneomorphae</taxon>
        <taxon>Entelegynae</taxon>
        <taxon>Araneoidea</taxon>
        <taxon>Linyphiidae</taxon>
        <taxon>Erigoninae</taxon>
        <taxon>Oedothorax</taxon>
    </lineage>
</organism>
<dbReference type="AlphaFoldDB" id="A0AAV6U783"/>
<gene>
    <name evidence="2" type="ORF">JTE90_022778</name>
</gene>
<dbReference type="EMBL" id="JAFNEN010000564">
    <property type="protein sequence ID" value="KAG8180432.1"/>
    <property type="molecule type" value="Genomic_DNA"/>
</dbReference>
<evidence type="ECO:0000256" key="1">
    <source>
        <dbReference type="SAM" id="MobiDB-lite"/>
    </source>
</evidence>
<comment type="caution">
    <text evidence="2">The sequence shown here is derived from an EMBL/GenBank/DDBJ whole genome shotgun (WGS) entry which is preliminary data.</text>
</comment>
<feature type="compositionally biased region" description="Basic and acidic residues" evidence="1">
    <location>
        <begin position="34"/>
        <end position="45"/>
    </location>
</feature>
<protein>
    <submittedName>
        <fullName evidence="2">Uncharacterized protein</fullName>
    </submittedName>
</protein>
<feature type="region of interest" description="Disordered" evidence="1">
    <location>
        <begin position="34"/>
        <end position="121"/>
    </location>
</feature>
<reference evidence="2 3" key="1">
    <citation type="journal article" date="2022" name="Nat. Ecol. Evol.">
        <title>A masculinizing supergene underlies an exaggerated male reproductive morph in a spider.</title>
        <authorList>
            <person name="Hendrickx F."/>
            <person name="De Corte Z."/>
            <person name="Sonet G."/>
            <person name="Van Belleghem S.M."/>
            <person name="Kostlbacher S."/>
            <person name="Vangestel C."/>
        </authorList>
    </citation>
    <scope>NUCLEOTIDE SEQUENCE [LARGE SCALE GENOMIC DNA]</scope>
    <source>
        <strain evidence="2">W744_W776</strain>
    </source>
</reference>